<dbReference type="GO" id="GO:0001096">
    <property type="term" value="F:TFIIF-class transcription factor complex binding"/>
    <property type="evidence" value="ECO:0007669"/>
    <property type="project" value="TreeGrafter"/>
</dbReference>
<evidence type="ECO:0000256" key="1">
    <source>
        <dbReference type="ARBA" id="ARBA00004123"/>
    </source>
</evidence>
<reference evidence="10 11" key="1">
    <citation type="journal article" date="2020" name="Mol. Plant">
        <title>The Chromosome-Based Rubber Tree Genome Provides New Insights into Spurge Genome Evolution and Rubber Biosynthesis.</title>
        <authorList>
            <person name="Liu J."/>
            <person name="Shi C."/>
            <person name="Shi C.C."/>
            <person name="Li W."/>
            <person name="Zhang Q.J."/>
            <person name="Zhang Y."/>
            <person name="Li K."/>
            <person name="Lu H.F."/>
            <person name="Shi C."/>
            <person name="Zhu S.T."/>
            <person name="Xiao Z.Y."/>
            <person name="Nan H."/>
            <person name="Yue Y."/>
            <person name="Zhu X.G."/>
            <person name="Wu Y."/>
            <person name="Hong X.N."/>
            <person name="Fan G.Y."/>
            <person name="Tong Y."/>
            <person name="Zhang D."/>
            <person name="Mao C.L."/>
            <person name="Liu Y.L."/>
            <person name="Hao S.J."/>
            <person name="Liu W.Q."/>
            <person name="Lv M.Q."/>
            <person name="Zhang H.B."/>
            <person name="Liu Y."/>
            <person name="Hu-Tang G.R."/>
            <person name="Wang J.P."/>
            <person name="Wang J.H."/>
            <person name="Sun Y.H."/>
            <person name="Ni S.B."/>
            <person name="Chen W.B."/>
            <person name="Zhang X.C."/>
            <person name="Jiao Y.N."/>
            <person name="Eichler E.E."/>
            <person name="Li G.H."/>
            <person name="Liu X."/>
            <person name="Gao L.Z."/>
        </authorList>
    </citation>
    <scope>NUCLEOTIDE SEQUENCE [LARGE SCALE GENOMIC DNA]</scope>
    <source>
        <strain evidence="11">cv. GT1</strain>
        <tissue evidence="10">Leaf</tissue>
    </source>
</reference>
<proteinExistence type="inferred from homology"/>
<dbReference type="GO" id="GO:0032968">
    <property type="term" value="P:positive regulation of transcription elongation by RNA polymerase II"/>
    <property type="evidence" value="ECO:0007669"/>
    <property type="project" value="InterPro"/>
</dbReference>
<evidence type="ECO:0000256" key="7">
    <source>
        <dbReference type="ARBA" id="ARBA00025232"/>
    </source>
</evidence>
<dbReference type="InterPro" id="IPR036388">
    <property type="entry name" value="WH-like_DNA-bd_sf"/>
</dbReference>
<dbReference type="EMBL" id="JAAGAX010000017">
    <property type="protein sequence ID" value="KAF2286766.1"/>
    <property type="molecule type" value="Genomic_DNA"/>
</dbReference>
<evidence type="ECO:0000313" key="10">
    <source>
        <dbReference type="EMBL" id="KAF2286766.1"/>
    </source>
</evidence>
<keyword evidence="5 8" id="KW-0804">Transcription</keyword>
<dbReference type="Pfam" id="PF05793">
    <property type="entry name" value="TFIIF_alpha"/>
    <property type="match status" value="2"/>
</dbReference>
<comment type="function">
    <text evidence="7 8">TFIIF is a general transcription initiation factor that binds to RNA polymerase II and helps to recruit it to the initiation complex in collaboration with TFIIB. It promotes transcription elongation.</text>
</comment>
<evidence type="ECO:0000256" key="6">
    <source>
        <dbReference type="ARBA" id="ARBA00023242"/>
    </source>
</evidence>
<keyword evidence="4 8" id="KW-0238">DNA-binding</keyword>
<dbReference type="GO" id="GO:0006367">
    <property type="term" value="P:transcription initiation at RNA polymerase II promoter"/>
    <property type="evidence" value="ECO:0007669"/>
    <property type="project" value="InterPro"/>
</dbReference>
<comment type="caution">
    <text evidence="10">The sequence shown here is derived from an EMBL/GenBank/DDBJ whole genome shotgun (WGS) entry which is preliminary data.</text>
</comment>
<dbReference type="GO" id="GO:0003677">
    <property type="term" value="F:DNA binding"/>
    <property type="evidence" value="ECO:0007669"/>
    <property type="project" value="UniProtKB-KW"/>
</dbReference>
<comment type="similarity">
    <text evidence="2 8">Belongs to the TFIIF alpha subunit family.</text>
</comment>
<protein>
    <recommendedName>
        <fullName evidence="8">Transcription initiation factor IIF subunit alpha</fullName>
    </recommendedName>
</protein>
<feature type="region of interest" description="Disordered" evidence="9">
    <location>
        <begin position="210"/>
        <end position="416"/>
    </location>
</feature>
<organism evidence="10 11">
    <name type="scientific">Hevea brasiliensis</name>
    <name type="common">Para rubber tree</name>
    <name type="synonym">Siphonia brasiliensis</name>
    <dbReference type="NCBI Taxonomy" id="3981"/>
    <lineage>
        <taxon>Eukaryota</taxon>
        <taxon>Viridiplantae</taxon>
        <taxon>Streptophyta</taxon>
        <taxon>Embryophyta</taxon>
        <taxon>Tracheophyta</taxon>
        <taxon>Spermatophyta</taxon>
        <taxon>Magnoliopsida</taxon>
        <taxon>eudicotyledons</taxon>
        <taxon>Gunneridae</taxon>
        <taxon>Pentapetalae</taxon>
        <taxon>rosids</taxon>
        <taxon>fabids</taxon>
        <taxon>Malpighiales</taxon>
        <taxon>Euphorbiaceae</taxon>
        <taxon>Crotonoideae</taxon>
        <taxon>Micrandreae</taxon>
        <taxon>Hevea</taxon>
    </lineage>
</organism>
<accession>A0A6A6KF34</accession>
<evidence type="ECO:0000256" key="5">
    <source>
        <dbReference type="ARBA" id="ARBA00023163"/>
    </source>
</evidence>
<feature type="compositionally biased region" description="Basic and acidic residues" evidence="9">
    <location>
        <begin position="377"/>
        <end position="391"/>
    </location>
</feature>
<keyword evidence="3 8" id="KW-0805">Transcription regulation</keyword>
<feature type="compositionally biased region" description="Acidic residues" evidence="9">
    <location>
        <begin position="237"/>
        <end position="252"/>
    </location>
</feature>
<gene>
    <name evidence="10" type="ORF">GH714_028502</name>
</gene>
<dbReference type="Gene3D" id="1.10.10.10">
    <property type="entry name" value="Winged helix-like DNA-binding domain superfamily/Winged helix DNA-binding domain"/>
    <property type="match status" value="1"/>
</dbReference>
<evidence type="ECO:0000256" key="3">
    <source>
        <dbReference type="ARBA" id="ARBA00023015"/>
    </source>
</evidence>
<dbReference type="PANTHER" id="PTHR13011">
    <property type="entry name" value="TFIIF-ALPHA"/>
    <property type="match status" value="1"/>
</dbReference>
<evidence type="ECO:0000256" key="4">
    <source>
        <dbReference type="ARBA" id="ARBA00023125"/>
    </source>
</evidence>
<keyword evidence="11" id="KW-1185">Reference proteome</keyword>
<keyword evidence="6 8" id="KW-0539">Nucleus</keyword>
<dbReference type="InterPro" id="IPR011039">
    <property type="entry name" value="TFIIF_interaction"/>
</dbReference>
<evidence type="ECO:0000313" key="11">
    <source>
        <dbReference type="Proteomes" id="UP000467840"/>
    </source>
</evidence>
<feature type="compositionally biased region" description="Acidic residues" evidence="9">
    <location>
        <begin position="266"/>
        <end position="277"/>
    </location>
</feature>
<dbReference type="GO" id="GO:0005674">
    <property type="term" value="C:transcription factor TFIIF complex"/>
    <property type="evidence" value="ECO:0007669"/>
    <property type="project" value="TreeGrafter"/>
</dbReference>
<dbReference type="GO" id="GO:0016251">
    <property type="term" value="F:RNA polymerase II general transcription initiation factor activity"/>
    <property type="evidence" value="ECO:0007669"/>
    <property type="project" value="TreeGrafter"/>
</dbReference>
<evidence type="ECO:0000256" key="8">
    <source>
        <dbReference type="RuleBase" id="RU366044"/>
    </source>
</evidence>
<comment type="subcellular location">
    <subcellularLocation>
        <location evidence="1 8">Nucleus</location>
    </subcellularLocation>
</comment>
<dbReference type="AlphaFoldDB" id="A0A6A6KF34"/>
<dbReference type="InterPro" id="IPR008851">
    <property type="entry name" value="TFIIF-alpha"/>
</dbReference>
<feature type="compositionally biased region" description="Polar residues" evidence="9">
    <location>
        <begin position="394"/>
        <end position="416"/>
    </location>
</feature>
<dbReference type="SUPFAM" id="SSF46785">
    <property type="entry name" value="Winged helix' DNA-binding domain"/>
    <property type="match status" value="1"/>
</dbReference>
<name>A0A6A6KF34_HEVBR</name>
<dbReference type="InterPro" id="IPR036390">
    <property type="entry name" value="WH_DNA-bd_sf"/>
</dbReference>
<feature type="compositionally biased region" description="Polar residues" evidence="9">
    <location>
        <begin position="345"/>
        <end position="354"/>
    </location>
</feature>
<sequence length="476" mass="52225">MSFDLMLKPSCSGCGSTTDLYGSNCKHMTLCLTCGKTMAENRGKCYDCGAAVTRLIREYNVRASPSSDKNYFIGRFVTGLPSFSKKKNAENKWLLQKEGLQGRQLTDALREKYKNKPWLLEDETGQFQYQGHLEGSQSATYYLLILQGKEFVAIPAGSWYNFNKVAQYKQLTLEEAEEKMRNRRKTADGYQRWMMKAANNGAAAFGEVEKFEDKESGTAGGRARKKAGDDWEHEEIFTDDDEAVGNDPEEREDLAPEVPAPPEIKQDEDDEDDENEEGGLSKSGKELKKLLGRAGGLNDSDADGDDDDEDMEEDDLSPVLAPKKDAPKEEPADNSPAKPMPSGSAKGTPSTSKSAKGKRKLNGDDAKTSAGGPQKKVKAENELKPTVKEESVPTAKSSATPKGSPSSLKTGSTSPVTEEEIRAVLLQNGPVTTQDLVARFKSRLKGSEDKKAFAEILRRISKIQKTGGSSYVVIKR</sequence>
<feature type="compositionally biased region" description="Basic and acidic residues" evidence="9">
    <location>
        <begin position="322"/>
        <end position="331"/>
    </location>
</feature>
<dbReference type="SUPFAM" id="SSF50916">
    <property type="entry name" value="Rap30/74 interaction domains"/>
    <property type="match status" value="1"/>
</dbReference>
<feature type="compositionally biased region" description="Basic and acidic residues" evidence="9">
    <location>
        <begin position="226"/>
        <end position="236"/>
    </location>
</feature>
<dbReference type="PANTHER" id="PTHR13011:SF0">
    <property type="entry name" value="GENERAL TRANSCRIPTION FACTOR IIF SUBUNIT 1"/>
    <property type="match status" value="1"/>
</dbReference>
<evidence type="ECO:0000256" key="9">
    <source>
        <dbReference type="SAM" id="MobiDB-lite"/>
    </source>
</evidence>
<evidence type="ECO:0000256" key="2">
    <source>
        <dbReference type="ARBA" id="ARBA00005249"/>
    </source>
</evidence>
<feature type="compositionally biased region" description="Acidic residues" evidence="9">
    <location>
        <begin position="300"/>
        <end position="316"/>
    </location>
</feature>
<dbReference type="Proteomes" id="UP000467840">
    <property type="component" value="Chromosome 3"/>
</dbReference>